<dbReference type="Gene3D" id="3.90.550.10">
    <property type="entry name" value="Spore Coat Polysaccharide Biosynthesis Protein SpsA, Chain A"/>
    <property type="match status" value="1"/>
</dbReference>
<dbReference type="PANTHER" id="PTHR43584:SF8">
    <property type="entry name" value="N-ACETYLMURAMATE ALPHA-1-PHOSPHATE URIDYLYLTRANSFERASE"/>
    <property type="match status" value="1"/>
</dbReference>
<proteinExistence type="predicted"/>
<dbReference type="EMBL" id="MHRX01000057">
    <property type="protein sequence ID" value="OHA31906.1"/>
    <property type="molecule type" value="Genomic_DNA"/>
</dbReference>
<protein>
    <recommendedName>
        <fullName evidence="3">Nucleotidyl transferase domain-containing protein</fullName>
    </recommendedName>
</protein>
<reference evidence="4 5" key="1">
    <citation type="journal article" date="2016" name="Nat. Commun.">
        <title>Thousands of microbial genomes shed light on interconnected biogeochemical processes in an aquifer system.</title>
        <authorList>
            <person name="Anantharaman K."/>
            <person name="Brown C.T."/>
            <person name="Hug L.A."/>
            <person name="Sharon I."/>
            <person name="Castelle C.J."/>
            <person name="Probst A.J."/>
            <person name="Thomas B.C."/>
            <person name="Singh A."/>
            <person name="Wilkins M.J."/>
            <person name="Karaoz U."/>
            <person name="Brodie E.L."/>
            <person name="Williams K.H."/>
            <person name="Hubbard S.S."/>
            <person name="Banfield J.F."/>
        </authorList>
    </citation>
    <scope>NUCLEOTIDE SEQUENCE [LARGE SCALE GENOMIC DNA]</scope>
</reference>
<organism evidence="4 5">
    <name type="scientific">Candidatus Taylorbacteria bacterium RIFCSPLOWO2_01_FULL_45_15b</name>
    <dbReference type="NCBI Taxonomy" id="1802319"/>
    <lineage>
        <taxon>Bacteria</taxon>
        <taxon>Candidatus Tayloriibacteriota</taxon>
    </lineage>
</organism>
<dbReference type="STRING" id="1802319.A2928_02185"/>
<evidence type="ECO:0000259" key="3">
    <source>
        <dbReference type="Pfam" id="PF00483"/>
    </source>
</evidence>
<dbReference type="InterPro" id="IPR050065">
    <property type="entry name" value="GlmU-like"/>
</dbReference>
<dbReference type="InterPro" id="IPR029044">
    <property type="entry name" value="Nucleotide-diphossugar_trans"/>
</dbReference>
<evidence type="ECO:0000256" key="1">
    <source>
        <dbReference type="ARBA" id="ARBA00022679"/>
    </source>
</evidence>
<dbReference type="Proteomes" id="UP000176221">
    <property type="component" value="Unassembled WGS sequence"/>
</dbReference>
<dbReference type="AlphaFoldDB" id="A0A1G2N6W3"/>
<dbReference type="GO" id="GO:0016779">
    <property type="term" value="F:nucleotidyltransferase activity"/>
    <property type="evidence" value="ECO:0007669"/>
    <property type="project" value="UniProtKB-KW"/>
</dbReference>
<keyword evidence="2" id="KW-0548">Nucleotidyltransferase</keyword>
<dbReference type="Pfam" id="PF00483">
    <property type="entry name" value="NTP_transferase"/>
    <property type="match status" value="1"/>
</dbReference>
<evidence type="ECO:0000313" key="4">
    <source>
        <dbReference type="EMBL" id="OHA31906.1"/>
    </source>
</evidence>
<accession>A0A1G2N6W3</accession>
<dbReference type="PANTHER" id="PTHR43584">
    <property type="entry name" value="NUCLEOTIDYL TRANSFERASE"/>
    <property type="match status" value="1"/>
</dbReference>
<dbReference type="InterPro" id="IPR005835">
    <property type="entry name" value="NTP_transferase_dom"/>
</dbReference>
<feature type="domain" description="Nucleotidyl transferase" evidence="3">
    <location>
        <begin position="2"/>
        <end position="200"/>
    </location>
</feature>
<evidence type="ECO:0000256" key="2">
    <source>
        <dbReference type="ARBA" id="ARBA00022695"/>
    </source>
</evidence>
<evidence type="ECO:0000313" key="5">
    <source>
        <dbReference type="Proteomes" id="UP000176221"/>
    </source>
</evidence>
<dbReference type="CDD" id="cd04181">
    <property type="entry name" value="NTP_transferase"/>
    <property type="match status" value="1"/>
</dbReference>
<name>A0A1G2N6W3_9BACT</name>
<keyword evidence="1" id="KW-0808">Transferase</keyword>
<sequence length="234" mass="26493">MKAVILAAGKGTRLRPLTDERPKPLVEVDGRTLLEHVFLFLPDAITELIVVIGYKGAMIREKFGSRWNGRNITYVSQEEQKGTGHALFMCRDHLKGAGRFLVCYADDLHHKESVEKCLNHDNAILAFHSPDPKKFGVIEHSDMRVRSIVEKPEVPTSNFVAIGVYVLAETILDYYAKVVFAEGREHYLTDMLNEFVKDNFVVAVPTEFWHPIATVSDVDAFEAQKCFESERNLA</sequence>
<comment type="caution">
    <text evidence="4">The sequence shown here is derived from an EMBL/GenBank/DDBJ whole genome shotgun (WGS) entry which is preliminary data.</text>
</comment>
<gene>
    <name evidence="4" type="ORF">A2928_02185</name>
</gene>
<dbReference type="SUPFAM" id="SSF53448">
    <property type="entry name" value="Nucleotide-diphospho-sugar transferases"/>
    <property type="match status" value="1"/>
</dbReference>